<keyword evidence="5" id="KW-1185">Reference proteome</keyword>
<evidence type="ECO:0000259" key="2">
    <source>
        <dbReference type="Pfam" id="PF26107"/>
    </source>
</evidence>
<dbReference type="PANTHER" id="PTHR34580">
    <property type="match status" value="1"/>
</dbReference>
<reference evidence="4 5" key="1">
    <citation type="journal article" date="2022" name="Arch. Microbiol.">
        <title>Paraburkholderia bengalensis sp. nov. isolated from roots of Oryza sativa, IR64.</title>
        <authorList>
            <person name="Nag P."/>
            <person name="Mondal N."/>
            <person name="Sarkar J."/>
            <person name="Das S."/>
        </authorList>
    </citation>
    <scope>NUCLEOTIDE SEQUENCE [LARGE SCALE GENOMIC DNA]</scope>
    <source>
        <strain evidence="4 5">IR64_4_BI</strain>
    </source>
</reference>
<dbReference type="InterPro" id="IPR059019">
    <property type="entry name" value="WHD_CapW"/>
</dbReference>
<dbReference type="Pfam" id="PF13280">
    <property type="entry name" value="WYL"/>
    <property type="match status" value="1"/>
</dbReference>
<dbReference type="Proteomes" id="UP001386437">
    <property type="component" value="Unassembled WGS sequence"/>
</dbReference>
<feature type="domain" description="DNA-binding transcriptional repressor CapW C-terminal dimerisation" evidence="2">
    <location>
        <begin position="212"/>
        <end position="282"/>
    </location>
</feature>
<proteinExistence type="predicted"/>
<dbReference type="PROSITE" id="PS52050">
    <property type="entry name" value="WYL"/>
    <property type="match status" value="1"/>
</dbReference>
<protein>
    <submittedName>
        <fullName evidence="4">WYL domain-containing protein</fullName>
    </submittedName>
</protein>
<dbReference type="Pfam" id="PF26109">
    <property type="entry name" value="WHD_BrxR"/>
    <property type="match status" value="1"/>
</dbReference>
<comment type="caution">
    <text evidence="4">The sequence shown here is derived from an EMBL/GenBank/DDBJ whole genome shotgun (WGS) entry which is preliminary data.</text>
</comment>
<gene>
    <name evidence="4" type="ORF">H3V53_03450</name>
</gene>
<dbReference type="PANTHER" id="PTHR34580:SF3">
    <property type="entry name" value="PROTEIN PAFB"/>
    <property type="match status" value="1"/>
</dbReference>
<feature type="domain" description="WYL" evidence="1">
    <location>
        <begin position="126"/>
        <end position="193"/>
    </location>
</feature>
<dbReference type="InterPro" id="IPR059020">
    <property type="entry name" value="CapW_CTD"/>
</dbReference>
<sequence>MVRMIPDSPLARLDAMWLVLIWEGELGRSRVMKLFGIGETRASQWIKELREAYPDTMLWNTRTRTFKAIDAGYARFEQEYSTARLRAASLSRYLALTGLPLDDPGQRGDGIQWASYPDMSAPAPAIFSRLRQAILRREMVSIEYASMNNPEPHLRRIAPHGLIKAGRRWHVRAYCERAAGFRDFAIGRISGLEQLAIESAHLETEDTAWNTWVRVELVAHPGLSLPQAQVIQREFFNSGKRRVEQCRGSLLHYFLQDLMVAIEPATQQAPDYQLAVANPREIEPWLFR</sequence>
<evidence type="ECO:0000313" key="5">
    <source>
        <dbReference type="Proteomes" id="UP001386437"/>
    </source>
</evidence>
<evidence type="ECO:0000313" key="4">
    <source>
        <dbReference type="EMBL" id="MEI5996294.1"/>
    </source>
</evidence>
<evidence type="ECO:0000259" key="1">
    <source>
        <dbReference type="Pfam" id="PF13280"/>
    </source>
</evidence>
<dbReference type="InterPro" id="IPR026881">
    <property type="entry name" value="WYL_dom"/>
</dbReference>
<dbReference type="RefSeq" id="WP_336596730.1">
    <property type="nucleotide sequence ID" value="NZ_JACFYJ010000003.1"/>
</dbReference>
<accession>A0ABU8ILB4</accession>
<organism evidence="4 5">
    <name type="scientific">Paraburkholderia bengalensis</name>
    <dbReference type="NCBI Taxonomy" id="2747562"/>
    <lineage>
        <taxon>Bacteria</taxon>
        <taxon>Pseudomonadati</taxon>
        <taxon>Pseudomonadota</taxon>
        <taxon>Betaproteobacteria</taxon>
        <taxon>Burkholderiales</taxon>
        <taxon>Burkholderiaceae</taxon>
        <taxon>Paraburkholderia</taxon>
    </lineage>
</organism>
<dbReference type="Pfam" id="PF26107">
    <property type="entry name" value="BrxR_CTD"/>
    <property type="match status" value="1"/>
</dbReference>
<name>A0ABU8ILB4_9BURK</name>
<dbReference type="EMBL" id="JACFYJ010000003">
    <property type="protein sequence ID" value="MEI5996294.1"/>
    <property type="molecule type" value="Genomic_DNA"/>
</dbReference>
<feature type="domain" description="DNA-binding transcriptional repressor CapW winged helix-turn-helix" evidence="3">
    <location>
        <begin position="11"/>
        <end position="69"/>
    </location>
</feature>
<evidence type="ECO:0000259" key="3">
    <source>
        <dbReference type="Pfam" id="PF26109"/>
    </source>
</evidence>
<dbReference type="InterPro" id="IPR051534">
    <property type="entry name" value="CBASS_pafABC_assoc_protein"/>
</dbReference>